<proteinExistence type="predicted"/>
<evidence type="ECO:0000313" key="2">
    <source>
        <dbReference type="Proteomes" id="UP000613177"/>
    </source>
</evidence>
<accession>A0A8H7SQE0</accession>
<dbReference type="Proteomes" id="UP000613177">
    <property type="component" value="Unassembled WGS sequence"/>
</dbReference>
<name>A0A8H7SQE0_9FUNG</name>
<protein>
    <submittedName>
        <fullName evidence="1">Uncharacterized protein</fullName>
    </submittedName>
</protein>
<sequence length="105" mass="11860">MFALLAMSKTIADRFSYASVELFQKLKLYPIQASDKATHTSLTETSDLLQQLKLQDEENKSFNKDSNSQQTLLSDIICPKIFRLTYNKYGKGFGRQPINSSSESG</sequence>
<gene>
    <name evidence="1" type="ORF">INT48_007636</name>
</gene>
<evidence type="ECO:0000313" key="1">
    <source>
        <dbReference type="EMBL" id="KAG2233216.1"/>
    </source>
</evidence>
<comment type="caution">
    <text evidence="1">The sequence shown here is derived from an EMBL/GenBank/DDBJ whole genome shotgun (WGS) entry which is preliminary data.</text>
</comment>
<dbReference type="EMBL" id="JAEPRE010000086">
    <property type="protein sequence ID" value="KAG2233216.1"/>
    <property type="molecule type" value="Genomic_DNA"/>
</dbReference>
<reference evidence="1" key="1">
    <citation type="submission" date="2021-01" db="EMBL/GenBank/DDBJ databases">
        <title>Metabolic potential, ecology and presence of endohyphal bacteria is reflected in genomic diversity of Mucoromycotina.</title>
        <authorList>
            <person name="Muszewska A."/>
            <person name="Okrasinska A."/>
            <person name="Steczkiewicz K."/>
            <person name="Drgas O."/>
            <person name="Orlowska M."/>
            <person name="Perlinska-Lenart U."/>
            <person name="Aleksandrzak-Piekarczyk T."/>
            <person name="Szatraj K."/>
            <person name="Zielenkiewicz U."/>
            <person name="Pilsyk S."/>
            <person name="Malc E."/>
            <person name="Mieczkowski P."/>
            <person name="Kruszewska J.S."/>
            <person name="Biernat P."/>
            <person name="Pawlowska J."/>
        </authorList>
    </citation>
    <scope>NUCLEOTIDE SEQUENCE</scope>
    <source>
        <strain evidence="1">WA0000018081</strain>
    </source>
</reference>
<keyword evidence="2" id="KW-1185">Reference proteome</keyword>
<dbReference type="AlphaFoldDB" id="A0A8H7SQE0"/>
<organism evidence="1 2">
    <name type="scientific">Thamnidium elegans</name>
    <dbReference type="NCBI Taxonomy" id="101142"/>
    <lineage>
        <taxon>Eukaryota</taxon>
        <taxon>Fungi</taxon>
        <taxon>Fungi incertae sedis</taxon>
        <taxon>Mucoromycota</taxon>
        <taxon>Mucoromycotina</taxon>
        <taxon>Mucoromycetes</taxon>
        <taxon>Mucorales</taxon>
        <taxon>Mucorineae</taxon>
        <taxon>Mucoraceae</taxon>
        <taxon>Thamnidium</taxon>
    </lineage>
</organism>